<dbReference type="RefSeq" id="WP_160591729.1">
    <property type="nucleotide sequence ID" value="NZ_BAAAFP010000003.1"/>
</dbReference>
<name>A0A844ZKS6_9SPHN</name>
<dbReference type="PANTHER" id="PTHR36922">
    <property type="entry name" value="BLL2446 PROTEIN"/>
    <property type="match status" value="1"/>
</dbReference>
<dbReference type="SUPFAM" id="SSF109854">
    <property type="entry name" value="DinB/YfiT-like putative metalloenzymes"/>
    <property type="match status" value="1"/>
</dbReference>
<evidence type="ECO:0000313" key="1">
    <source>
        <dbReference type="EMBL" id="MXO89041.1"/>
    </source>
</evidence>
<dbReference type="OrthoDB" id="338237at2"/>
<proteinExistence type="predicted"/>
<dbReference type="AlphaFoldDB" id="A0A844ZKS6"/>
<accession>A0A844ZKS6</accession>
<dbReference type="Gene3D" id="1.20.120.450">
    <property type="entry name" value="dinb family like domain"/>
    <property type="match status" value="1"/>
</dbReference>
<dbReference type="Pfam" id="PF09351">
    <property type="entry name" value="DUF1993"/>
    <property type="match status" value="1"/>
</dbReference>
<organism evidence="1 2">
    <name type="scientific">Alteraurantiacibacter aestuarii</name>
    <dbReference type="NCBI Taxonomy" id="650004"/>
    <lineage>
        <taxon>Bacteria</taxon>
        <taxon>Pseudomonadati</taxon>
        <taxon>Pseudomonadota</taxon>
        <taxon>Alphaproteobacteria</taxon>
        <taxon>Sphingomonadales</taxon>
        <taxon>Erythrobacteraceae</taxon>
        <taxon>Alteraurantiacibacter</taxon>
    </lineage>
</organism>
<dbReference type="InterPro" id="IPR034660">
    <property type="entry name" value="DinB/YfiT-like"/>
</dbReference>
<comment type="caution">
    <text evidence="1">The sequence shown here is derived from an EMBL/GenBank/DDBJ whole genome shotgun (WGS) entry which is preliminary data.</text>
</comment>
<dbReference type="PANTHER" id="PTHR36922:SF1">
    <property type="entry name" value="DUF1993 DOMAIN-CONTAINING PROTEIN"/>
    <property type="match status" value="1"/>
</dbReference>
<gene>
    <name evidence="1" type="ORF">GRI32_09845</name>
</gene>
<dbReference type="Proteomes" id="UP000435243">
    <property type="component" value="Unassembled WGS sequence"/>
</dbReference>
<dbReference type="EMBL" id="WTYY01000004">
    <property type="protein sequence ID" value="MXO89041.1"/>
    <property type="molecule type" value="Genomic_DNA"/>
</dbReference>
<keyword evidence="2" id="KW-1185">Reference proteome</keyword>
<evidence type="ECO:0000313" key="2">
    <source>
        <dbReference type="Proteomes" id="UP000435243"/>
    </source>
</evidence>
<dbReference type="InterPro" id="IPR018531">
    <property type="entry name" value="DUF1993"/>
</dbReference>
<reference evidence="1 2" key="1">
    <citation type="submission" date="2019-12" db="EMBL/GenBank/DDBJ databases">
        <title>Genomic-based taxomic classification of the family Erythrobacteraceae.</title>
        <authorList>
            <person name="Xu L."/>
        </authorList>
    </citation>
    <scope>NUCLEOTIDE SEQUENCE [LARGE SCALE GENOMIC DNA]</scope>
    <source>
        <strain evidence="1 2">JCM 16339</strain>
    </source>
</reference>
<sequence>MPISLYAATIPSTLQIIGAARGWLDKAQASALSEAEVLDARLIDDMLPFAYQVKSMSVHSMGAIEGLRAGVFSPDFSEPPSSISGLRDQLEEAESYLNDLTEEEMEDFIGKDMRFEIGERRLDFTAEDFLLTFSQPNFYFHATTAYDILRAKGVAVGKLDYLGRMRLKR</sequence>
<protein>
    <submittedName>
        <fullName evidence="1">DUF1993 family protein</fullName>
    </submittedName>
</protein>